<reference evidence="22 23" key="1">
    <citation type="submission" date="2019-02" db="EMBL/GenBank/DDBJ databases">
        <title>Genome sequencing of the rare red list fungi Bondarzewia mesenterica.</title>
        <authorList>
            <person name="Buettner E."/>
            <person name="Kellner H."/>
        </authorList>
    </citation>
    <scope>NUCLEOTIDE SEQUENCE [LARGE SCALE GENOMIC DNA]</scope>
    <source>
        <strain evidence="22 23">DSM 108281</strain>
    </source>
</reference>
<dbReference type="InterPro" id="IPR018957">
    <property type="entry name" value="Znf_C3HC4_RING-type"/>
</dbReference>
<dbReference type="CDD" id="cd16499">
    <property type="entry name" value="RING-HC_Bre1-like"/>
    <property type="match status" value="1"/>
</dbReference>
<dbReference type="InterPro" id="IPR005825">
    <property type="entry name" value="Ribosomal_uL24_CS"/>
</dbReference>
<feature type="compositionally biased region" description="Low complexity" evidence="20">
    <location>
        <begin position="461"/>
        <end position="470"/>
    </location>
</feature>
<keyword evidence="8 17" id="KW-0863">Zinc-finger</keyword>
<dbReference type="InterPro" id="IPR001841">
    <property type="entry name" value="Znf_RING"/>
</dbReference>
<organism evidence="22 23">
    <name type="scientific">Bondarzewia mesenterica</name>
    <dbReference type="NCBI Taxonomy" id="1095465"/>
    <lineage>
        <taxon>Eukaryota</taxon>
        <taxon>Fungi</taxon>
        <taxon>Dikarya</taxon>
        <taxon>Basidiomycota</taxon>
        <taxon>Agaricomycotina</taxon>
        <taxon>Agaricomycetes</taxon>
        <taxon>Russulales</taxon>
        <taxon>Bondarzewiaceae</taxon>
        <taxon>Bondarzewia</taxon>
    </lineage>
</organism>
<dbReference type="InterPro" id="IPR013956">
    <property type="entry name" value="E3_ubiquit_lig_Bre1"/>
</dbReference>
<dbReference type="PANTHER" id="PTHR23163:SF0">
    <property type="entry name" value="E3 UBIQUITIN-PROTEIN LIGASE BRE1"/>
    <property type="match status" value="1"/>
</dbReference>
<comment type="caution">
    <text evidence="22">The sequence shown here is derived from an EMBL/GenBank/DDBJ whole genome shotgun (WGS) entry which is preliminary data.</text>
</comment>
<dbReference type="EMBL" id="SGPL01000004">
    <property type="protein sequence ID" value="THH21354.1"/>
    <property type="molecule type" value="Genomic_DNA"/>
</dbReference>
<comment type="subcellular location">
    <subcellularLocation>
        <location evidence="2 18">Nucleus</location>
    </subcellularLocation>
</comment>
<dbReference type="InterPro" id="IPR013083">
    <property type="entry name" value="Znf_RING/FYVE/PHD"/>
</dbReference>
<evidence type="ECO:0000256" key="12">
    <source>
        <dbReference type="ARBA" id="ARBA00022980"/>
    </source>
</evidence>
<accession>A0A4S4M7Q7</accession>
<keyword evidence="12" id="KW-0689">Ribosomal protein</keyword>
<evidence type="ECO:0000256" key="5">
    <source>
        <dbReference type="ARBA" id="ARBA00010618"/>
    </source>
</evidence>
<dbReference type="PROSITE" id="PS01108">
    <property type="entry name" value="RIBOSOMAL_L24"/>
    <property type="match status" value="1"/>
</dbReference>
<evidence type="ECO:0000256" key="1">
    <source>
        <dbReference type="ARBA" id="ARBA00000900"/>
    </source>
</evidence>
<evidence type="ECO:0000256" key="4">
    <source>
        <dbReference type="ARBA" id="ARBA00005555"/>
    </source>
</evidence>
<dbReference type="GO" id="GO:0003723">
    <property type="term" value="F:RNA binding"/>
    <property type="evidence" value="ECO:0007669"/>
    <property type="project" value="InterPro"/>
</dbReference>
<sequence>MLDAGRIASVEFDDVSSSRRKSRKAHFSAPSSIRRKIMSSSLSKELRTKHNTRSIPIRKDDEVRIVRGKYKGREGKVAQVYRKKWVIHVDRVQRDKANGSSVPIGIHPSNVVIINIKLDKDRRAILDRKDRSKNPSKATGEDVEMVDAGHWSRTKRHRMPQQLGGVAISTGEIIFAFTFEQVHSWAASCRLHFPLSSMLAMESRKRANLEEPEPLHPKKRALANAHDSPVHANGRVSPATPTIDDEPKDQDSLEQFRKEAIFRRMRHYSRENERSQTRIEELERRKSSYEASLAVIEACWSQLVETIRALSKPDSVQFLDEGAEDLFDLSKHISPDPEPSLVDAIEKKANATRQLVATFVQMGGAVQPHDEMYQKFQRSQTECFTLRSELALARAQLADCVSQRENYHSDLVAAETRLDRLQSRTVQAMQGSRSPPVEETTEEEGLKAEGSNVQEPDVKQSPSSPSSPSSNGVAMADPEGWRDLALAREEKISMLEQENAALREEVQKLTVESAAPSEETVAASPYFQLLLETTSRLEYSYAESSRDLSKVRQELSTLQADRTKWEEEVTSMHARANEELRSMLLKRDADVSRLREQRDQYGADINERKQKESVKRQSTQELQSLADSRAASPRAGDEDLVAFLLQEKSEDASYVDDLKNRVAAAESRVAALEASLSFFQEESPDVVQHMRLESEAREQLAETTALLQRYKSTYGESSSLPEVAQLAEQLKLKENEVNRLKLQETQRAQAETSLYAELDKLSVAWEALDRQVKSKVFDLAAMEDRVARSSLDKAKSENKFYAAMRDKEAIAAEIKVLTRTSERQSKVIERLTDSETNLKQQVSMLEKDIASRKSQAEIHHTNLHSMEMESMNWKWRTESEKIKLIEIHNLLLQREKEYQKARTDSRKAQEEAMKARKEAERAVASAKAKPVTSSQKETVLQKEVDKCMSILKCSTCRINMRNTVITKCMHTFCKQCVEARISTRQRKCPACNLGLRPVLLCSFHSYCLPVISVSCLDVLTVMVVMCPIVYALSIATAHCLLLEGLKDHAGFPKDRFDDLFTEFDSSNSSTRTTLSERSYQMSAADTVVKTELSPWNVASQNIANGEGAR</sequence>
<proteinExistence type="inferred from homology"/>
<dbReference type="SMART" id="SM00739">
    <property type="entry name" value="KOW"/>
    <property type="match status" value="1"/>
</dbReference>
<evidence type="ECO:0000313" key="22">
    <source>
        <dbReference type="EMBL" id="THH21354.1"/>
    </source>
</evidence>
<evidence type="ECO:0000256" key="16">
    <source>
        <dbReference type="ARBA" id="ARBA00059679"/>
    </source>
</evidence>
<dbReference type="InterPro" id="IPR014722">
    <property type="entry name" value="Rib_uL2_dom2"/>
</dbReference>
<feature type="domain" description="RING-type" evidence="21">
    <location>
        <begin position="953"/>
        <end position="992"/>
    </location>
</feature>
<dbReference type="GO" id="GO:0008270">
    <property type="term" value="F:zinc ion binding"/>
    <property type="evidence" value="ECO:0007669"/>
    <property type="project" value="UniProtKB-KW"/>
</dbReference>
<dbReference type="InterPro" id="IPR058643">
    <property type="entry name" value="BRE1-like_CC"/>
</dbReference>
<dbReference type="GO" id="GO:0006412">
    <property type="term" value="P:translation"/>
    <property type="evidence" value="ECO:0007669"/>
    <property type="project" value="InterPro"/>
</dbReference>
<dbReference type="InterPro" id="IPR008991">
    <property type="entry name" value="Translation_prot_SH3-like_sf"/>
</dbReference>
<dbReference type="Gene3D" id="2.30.30.30">
    <property type="match status" value="1"/>
</dbReference>
<evidence type="ECO:0000256" key="6">
    <source>
        <dbReference type="ARBA" id="ARBA00022679"/>
    </source>
</evidence>
<evidence type="ECO:0000256" key="3">
    <source>
        <dbReference type="ARBA" id="ARBA00004906"/>
    </source>
</evidence>
<feature type="coiled-coil region" evidence="19">
    <location>
        <begin position="541"/>
        <end position="568"/>
    </location>
</feature>
<dbReference type="OrthoDB" id="10266039at2759"/>
<evidence type="ECO:0000313" key="23">
    <source>
        <dbReference type="Proteomes" id="UP000310158"/>
    </source>
</evidence>
<feature type="region of interest" description="Disordered" evidence="20">
    <location>
        <begin position="13"/>
        <end position="33"/>
    </location>
</feature>
<dbReference type="SUPFAM" id="SSF57850">
    <property type="entry name" value="RING/U-box"/>
    <property type="match status" value="1"/>
</dbReference>
<dbReference type="InterPro" id="IPR041988">
    <property type="entry name" value="Ribosomal_uL24_KOW"/>
</dbReference>
<dbReference type="GO" id="GO:0006325">
    <property type="term" value="P:chromatin organization"/>
    <property type="evidence" value="ECO:0007669"/>
    <property type="project" value="UniProtKB-KW"/>
</dbReference>
<dbReference type="InterPro" id="IPR005756">
    <property type="entry name" value="Ribosomal_uL24_euk/arc"/>
</dbReference>
<comment type="similarity">
    <text evidence="4 18">Belongs to the BRE1 family.</text>
</comment>
<dbReference type="EC" id="2.3.2.27" evidence="18"/>
<dbReference type="GO" id="GO:0003735">
    <property type="term" value="F:structural constituent of ribosome"/>
    <property type="evidence" value="ECO:0007669"/>
    <property type="project" value="InterPro"/>
</dbReference>
<feature type="coiled-coil region" evidence="19">
    <location>
        <begin position="655"/>
        <end position="682"/>
    </location>
</feature>
<dbReference type="InterPro" id="IPR017907">
    <property type="entry name" value="Znf_RING_CS"/>
</dbReference>
<evidence type="ECO:0000256" key="19">
    <source>
        <dbReference type="SAM" id="Coils"/>
    </source>
</evidence>
<evidence type="ECO:0000256" key="10">
    <source>
        <dbReference type="ARBA" id="ARBA00022833"/>
    </source>
</evidence>
<feature type="coiled-coil region" evidence="19">
    <location>
        <begin position="485"/>
        <end position="512"/>
    </location>
</feature>
<keyword evidence="10 18" id="KW-0862">Zinc</keyword>
<evidence type="ECO:0000256" key="9">
    <source>
        <dbReference type="ARBA" id="ARBA00022786"/>
    </source>
</evidence>
<feature type="compositionally biased region" description="Basic and acidic residues" evidence="20">
    <location>
        <begin position="596"/>
        <end position="615"/>
    </location>
</feature>
<evidence type="ECO:0000256" key="2">
    <source>
        <dbReference type="ARBA" id="ARBA00004123"/>
    </source>
</evidence>
<dbReference type="Proteomes" id="UP000310158">
    <property type="component" value="Unassembled WGS sequence"/>
</dbReference>
<dbReference type="PROSITE" id="PS00518">
    <property type="entry name" value="ZF_RING_1"/>
    <property type="match status" value="1"/>
</dbReference>
<dbReference type="FunFam" id="2.30.30.30:FF:000009">
    <property type="entry name" value="60S ribosomal protein L26"/>
    <property type="match status" value="1"/>
</dbReference>
<comment type="catalytic activity">
    <reaction evidence="1 18">
        <text>S-ubiquitinyl-[E2 ubiquitin-conjugating enzyme]-L-cysteine + [acceptor protein]-L-lysine = [E2 ubiquitin-conjugating enzyme]-L-cysteine + N(6)-ubiquitinyl-[acceptor protein]-L-lysine.</text>
        <dbReference type="EC" id="2.3.2.27"/>
    </reaction>
</comment>
<evidence type="ECO:0000256" key="17">
    <source>
        <dbReference type="PROSITE-ProRule" id="PRU00175"/>
    </source>
</evidence>
<comment type="pathway">
    <text evidence="3 18">Protein modification; protein ubiquitination.</text>
</comment>
<keyword evidence="13 18" id="KW-0175">Coiled coil</keyword>
<evidence type="ECO:0000256" key="8">
    <source>
        <dbReference type="ARBA" id="ARBA00022771"/>
    </source>
</evidence>
<gene>
    <name evidence="22" type="ORF">EW146_g194</name>
</gene>
<feature type="compositionally biased region" description="Polar residues" evidence="20">
    <location>
        <begin position="616"/>
        <end position="626"/>
    </location>
</feature>
<dbReference type="Pfam" id="PF00467">
    <property type="entry name" value="KOW"/>
    <property type="match status" value="1"/>
</dbReference>
<feature type="coiled-coil region" evidence="19">
    <location>
        <begin position="891"/>
        <end position="929"/>
    </location>
</feature>
<feature type="coiled-coil region" evidence="19">
    <location>
        <begin position="265"/>
        <end position="299"/>
    </location>
</feature>
<dbReference type="InterPro" id="IPR005824">
    <property type="entry name" value="KOW"/>
</dbReference>
<name>A0A4S4M7Q7_9AGAM</name>
<dbReference type="AlphaFoldDB" id="A0A4S4M7Q7"/>
<evidence type="ECO:0000256" key="18">
    <source>
        <dbReference type="RuleBase" id="RU365038"/>
    </source>
</evidence>
<dbReference type="GO" id="GO:0005634">
    <property type="term" value="C:nucleus"/>
    <property type="evidence" value="ECO:0007669"/>
    <property type="project" value="UniProtKB-SubCell"/>
</dbReference>
<keyword evidence="6 18" id="KW-0808">Transferase</keyword>
<keyword evidence="23" id="KW-1185">Reference proteome</keyword>
<comment type="similarity">
    <text evidence="5">Belongs to the universal ribosomal protein uL24 family.</text>
</comment>
<dbReference type="GO" id="GO:0016567">
    <property type="term" value="P:protein ubiquitination"/>
    <property type="evidence" value="ECO:0007669"/>
    <property type="project" value="UniProtKB-UniRule"/>
</dbReference>
<evidence type="ECO:0000256" key="15">
    <source>
        <dbReference type="ARBA" id="ARBA00023274"/>
    </source>
</evidence>
<feature type="region of interest" description="Disordered" evidence="20">
    <location>
        <begin position="596"/>
        <end position="633"/>
    </location>
</feature>
<protein>
    <recommendedName>
        <fullName evidence="18">E3 ubiquitin protein ligase</fullName>
        <ecNumber evidence="18">2.3.2.27</ecNumber>
    </recommendedName>
</protein>
<dbReference type="CDD" id="cd06089">
    <property type="entry name" value="KOW_RPL26"/>
    <property type="match status" value="1"/>
</dbReference>
<feature type="region of interest" description="Disordered" evidence="20">
    <location>
        <begin position="425"/>
        <end position="476"/>
    </location>
</feature>
<comment type="function">
    <text evidence="16">E3 ubiquitin-protein ligase that mediates monoubiquitination of histone H2B to form H2BK123ub1. H2BK123ub1 gives a specific tag for epigenetic transcriptional activation and is also a prerequisite for H3K4me and H3K79me formation.</text>
</comment>
<dbReference type="SUPFAM" id="SSF50104">
    <property type="entry name" value="Translation proteins SH3-like domain"/>
    <property type="match status" value="1"/>
</dbReference>
<dbReference type="GO" id="GO:0061630">
    <property type="term" value="F:ubiquitin protein ligase activity"/>
    <property type="evidence" value="ECO:0007669"/>
    <property type="project" value="UniProtKB-EC"/>
</dbReference>
<dbReference type="Gene3D" id="3.30.40.10">
    <property type="entry name" value="Zinc/RING finger domain, C3HC4 (zinc finger)"/>
    <property type="match status" value="1"/>
</dbReference>
<dbReference type="Pfam" id="PF26095">
    <property type="entry name" value="CC_Bre1"/>
    <property type="match status" value="1"/>
</dbReference>
<evidence type="ECO:0000256" key="11">
    <source>
        <dbReference type="ARBA" id="ARBA00022853"/>
    </source>
</evidence>
<keyword evidence="11 18" id="KW-0156">Chromatin regulator</keyword>
<keyword evidence="15" id="KW-0687">Ribonucleoprotein</keyword>
<evidence type="ECO:0000256" key="13">
    <source>
        <dbReference type="ARBA" id="ARBA00023054"/>
    </source>
</evidence>
<dbReference type="SMART" id="SM00184">
    <property type="entry name" value="RING"/>
    <property type="match status" value="1"/>
</dbReference>
<keyword evidence="7 18" id="KW-0479">Metal-binding</keyword>
<dbReference type="Pfam" id="PF08647">
    <property type="entry name" value="BRE1"/>
    <property type="match status" value="1"/>
</dbReference>
<evidence type="ECO:0000256" key="7">
    <source>
        <dbReference type="ARBA" id="ARBA00022723"/>
    </source>
</evidence>
<evidence type="ECO:0000256" key="14">
    <source>
        <dbReference type="ARBA" id="ARBA00023242"/>
    </source>
</evidence>
<dbReference type="HAMAP" id="MF_01326_A">
    <property type="entry name" value="Ribosomal_uL24_A"/>
    <property type="match status" value="1"/>
</dbReference>
<evidence type="ECO:0000256" key="20">
    <source>
        <dbReference type="SAM" id="MobiDB-lite"/>
    </source>
</evidence>
<dbReference type="Pfam" id="PF00097">
    <property type="entry name" value="zf-C3HC4"/>
    <property type="match status" value="1"/>
</dbReference>
<feature type="region of interest" description="Disordered" evidence="20">
    <location>
        <begin position="225"/>
        <end position="251"/>
    </location>
</feature>
<keyword evidence="9 18" id="KW-0833">Ubl conjugation pathway</keyword>
<keyword evidence="14 18" id="KW-0539">Nucleus</keyword>
<dbReference type="Pfam" id="PF16906">
    <property type="entry name" value="Ribosomal_L26"/>
    <property type="match status" value="1"/>
</dbReference>
<dbReference type="GO" id="GO:0033503">
    <property type="term" value="C:HULC complex"/>
    <property type="evidence" value="ECO:0007669"/>
    <property type="project" value="TreeGrafter"/>
</dbReference>
<dbReference type="PANTHER" id="PTHR23163">
    <property type="entry name" value="RING FINGER PROTEIN-RELATED"/>
    <property type="match status" value="1"/>
</dbReference>
<evidence type="ECO:0000259" key="21">
    <source>
        <dbReference type="PROSITE" id="PS50089"/>
    </source>
</evidence>
<dbReference type="NCBIfam" id="TIGR01080">
    <property type="entry name" value="rplX_A_E"/>
    <property type="match status" value="1"/>
</dbReference>
<dbReference type="PROSITE" id="PS50089">
    <property type="entry name" value="ZF_RING_2"/>
    <property type="match status" value="1"/>
</dbReference>
<dbReference type="GO" id="GO:0015934">
    <property type="term" value="C:large ribosomal subunit"/>
    <property type="evidence" value="ECO:0007669"/>
    <property type="project" value="InterPro"/>
</dbReference>